<evidence type="ECO:0000313" key="1">
    <source>
        <dbReference type="EMBL" id="JAD45761.1"/>
    </source>
</evidence>
<sequence>MQGGRSLWCGCSRCRRAVPTPSRSGT</sequence>
<name>A0A0A9A3T6_ARUDO</name>
<accession>A0A0A9A3T6</accession>
<dbReference type="AlphaFoldDB" id="A0A0A9A3T6"/>
<protein>
    <submittedName>
        <fullName evidence="1">Uncharacterized protein</fullName>
    </submittedName>
</protein>
<reference evidence="1" key="1">
    <citation type="submission" date="2014-09" db="EMBL/GenBank/DDBJ databases">
        <authorList>
            <person name="Magalhaes I.L.F."/>
            <person name="Oliveira U."/>
            <person name="Santos F.R."/>
            <person name="Vidigal T.H.D.A."/>
            <person name="Brescovit A.D."/>
            <person name="Santos A.J."/>
        </authorList>
    </citation>
    <scope>NUCLEOTIDE SEQUENCE</scope>
    <source>
        <tissue evidence="1">Shoot tissue taken approximately 20 cm above the soil surface</tissue>
    </source>
</reference>
<reference evidence="1" key="2">
    <citation type="journal article" date="2015" name="Data Brief">
        <title>Shoot transcriptome of the giant reed, Arundo donax.</title>
        <authorList>
            <person name="Barrero R.A."/>
            <person name="Guerrero F.D."/>
            <person name="Moolhuijzen P."/>
            <person name="Goolsby J.A."/>
            <person name="Tidwell J."/>
            <person name="Bellgard S.E."/>
            <person name="Bellgard M.I."/>
        </authorList>
    </citation>
    <scope>NUCLEOTIDE SEQUENCE</scope>
    <source>
        <tissue evidence="1">Shoot tissue taken approximately 20 cm above the soil surface</tissue>
    </source>
</reference>
<proteinExistence type="predicted"/>
<dbReference type="EMBL" id="GBRH01252134">
    <property type="protein sequence ID" value="JAD45761.1"/>
    <property type="molecule type" value="Transcribed_RNA"/>
</dbReference>
<organism evidence="1">
    <name type="scientific">Arundo donax</name>
    <name type="common">Giant reed</name>
    <name type="synonym">Donax arundinaceus</name>
    <dbReference type="NCBI Taxonomy" id="35708"/>
    <lineage>
        <taxon>Eukaryota</taxon>
        <taxon>Viridiplantae</taxon>
        <taxon>Streptophyta</taxon>
        <taxon>Embryophyta</taxon>
        <taxon>Tracheophyta</taxon>
        <taxon>Spermatophyta</taxon>
        <taxon>Magnoliopsida</taxon>
        <taxon>Liliopsida</taxon>
        <taxon>Poales</taxon>
        <taxon>Poaceae</taxon>
        <taxon>PACMAD clade</taxon>
        <taxon>Arundinoideae</taxon>
        <taxon>Arundineae</taxon>
        <taxon>Arundo</taxon>
    </lineage>
</organism>